<sequence length="223" mass="24282">MTSDSMAPTQSLPLCAYEAHSATDLCENETTFDHHSSPHNVLSAFHHLTLAPPTPRFAGIHEPPNVPRDLTRYDLTQGPTPATAAAYSPHLQVSRTAPINPLAAVRHSPNSVRKLRSLRVKKKVMRERSASTSPKMAFGTAGLTSQNTQPWQTLKWMQPSTASMMEAQLCAPPSKSGNAEGVDDRRYKAESKADSSQICLFQSRFSDYESSPCSSDSSGGKLL</sequence>
<dbReference type="OrthoDB" id="10433369at2759"/>
<protein>
    <submittedName>
        <fullName evidence="2">Uncharacterized protein</fullName>
    </submittedName>
</protein>
<keyword evidence="3" id="KW-1185">Reference proteome</keyword>
<dbReference type="Proteomes" id="UP000813461">
    <property type="component" value="Unassembled WGS sequence"/>
</dbReference>
<proteinExistence type="predicted"/>
<feature type="region of interest" description="Disordered" evidence="1">
    <location>
        <begin position="171"/>
        <end position="196"/>
    </location>
</feature>
<reference evidence="2" key="1">
    <citation type="journal article" date="2021" name="Nat. Commun.">
        <title>Genetic determinants of endophytism in the Arabidopsis root mycobiome.</title>
        <authorList>
            <person name="Mesny F."/>
            <person name="Miyauchi S."/>
            <person name="Thiergart T."/>
            <person name="Pickel B."/>
            <person name="Atanasova L."/>
            <person name="Karlsson M."/>
            <person name="Huettel B."/>
            <person name="Barry K.W."/>
            <person name="Haridas S."/>
            <person name="Chen C."/>
            <person name="Bauer D."/>
            <person name="Andreopoulos W."/>
            <person name="Pangilinan J."/>
            <person name="LaButti K."/>
            <person name="Riley R."/>
            <person name="Lipzen A."/>
            <person name="Clum A."/>
            <person name="Drula E."/>
            <person name="Henrissat B."/>
            <person name="Kohler A."/>
            <person name="Grigoriev I.V."/>
            <person name="Martin F.M."/>
            <person name="Hacquard S."/>
        </authorList>
    </citation>
    <scope>NUCLEOTIDE SEQUENCE</scope>
    <source>
        <strain evidence="2">MPI-SDFR-AT-0120</strain>
    </source>
</reference>
<evidence type="ECO:0000313" key="2">
    <source>
        <dbReference type="EMBL" id="KAH7070870.1"/>
    </source>
</evidence>
<organism evidence="2 3">
    <name type="scientific">Paraphoma chrysanthemicola</name>
    <dbReference type="NCBI Taxonomy" id="798071"/>
    <lineage>
        <taxon>Eukaryota</taxon>
        <taxon>Fungi</taxon>
        <taxon>Dikarya</taxon>
        <taxon>Ascomycota</taxon>
        <taxon>Pezizomycotina</taxon>
        <taxon>Dothideomycetes</taxon>
        <taxon>Pleosporomycetidae</taxon>
        <taxon>Pleosporales</taxon>
        <taxon>Pleosporineae</taxon>
        <taxon>Phaeosphaeriaceae</taxon>
        <taxon>Paraphoma</taxon>
    </lineage>
</organism>
<evidence type="ECO:0000313" key="3">
    <source>
        <dbReference type="Proteomes" id="UP000813461"/>
    </source>
</evidence>
<dbReference type="AlphaFoldDB" id="A0A8K0QTR4"/>
<name>A0A8K0QTR4_9PLEO</name>
<dbReference type="EMBL" id="JAGMVJ010000026">
    <property type="protein sequence ID" value="KAH7070870.1"/>
    <property type="molecule type" value="Genomic_DNA"/>
</dbReference>
<feature type="region of interest" description="Disordered" evidence="1">
    <location>
        <begin position="123"/>
        <end position="143"/>
    </location>
</feature>
<evidence type="ECO:0000256" key="1">
    <source>
        <dbReference type="SAM" id="MobiDB-lite"/>
    </source>
</evidence>
<comment type="caution">
    <text evidence="2">The sequence shown here is derived from an EMBL/GenBank/DDBJ whole genome shotgun (WGS) entry which is preliminary data.</text>
</comment>
<gene>
    <name evidence="2" type="ORF">FB567DRAFT_215179</name>
</gene>
<accession>A0A8K0QTR4</accession>
<feature type="compositionally biased region" description="Basic and acidic residues" evidence="1">
    <location>
        <begin position="182"/>
        <end position="193"/>
    </location>
</feature>